<dbReference type="HOGENOM" id="CLU_1615073_0_0_1"/>
<evidence type="ECO:0000256" key="2">
    <source>
        <dbReference type="ARBA" id="ARBA00023242"/>
    </source>
</evidence>
<dbReference type="InterPro" id="IPR032308">
    <property type="entry name" value="TDBD"/>
</dbReference>
<dbReference type="PANTHER" id="PTHR46309:SF12">
    <property type="entry name" value="GB|AAC80581.1"/>
    <property type="match status" value="1"/>
</dbReference>
<evidence type="ECO:0000259" key="3">
    <source>
        <dbReference type="Pfam" id="PF16135"/>
    </source>
</evidence>
<keyword evidence="5" id="KW-1185">Reference proteome</keyword>
<keyword evidence="2" id="KW-0539">Nucleus</keyword>
<reference evidence="5" key="1">
    <citation type="journal article" date="2013" name="Science">
        <title>The Amborella genome and the evolution of flowering plants.</title>
        <authorList>
            <consortium name="Amborella Genome Project"/>
        </authorList>
    </citation>
    <scope>NUCLEOTIDE SEQUENCE [LARGE SCALE GENOMIC DNA]</scope>
</reference>
<gene>
    <name evidence="4" type="ORF">AMTR_s00008p00197690</name>
</gene>
<dbReference type="InterPro" id="IPR042163">
    <property type="entry name" value="PHF12"/>
</dbReference>
<evidence type="ECO:0000256" key="1">
    <source>
        <dbReference type="ARBA" id="ARBA00004123"/>
    </source>
</evidence>
<dbReference type="Gramene" id="ERM95365">
    <property type="protein sequence ID" value="ERM95365"/>
    <property type="gene ID" value="AMTR_s00008p00197690"/>
</dbReference>
<dbReference type="GO" id="GO:0003714">
    <property type="term" value="F:transcription corepressor activity"/>
    <property type="evidence" value="ECO:0007669"/>
    <property type="project" value="InterPro"/>
</dbReference>
<feature type="domain" description="Tify" evidence="3">
    <location>
        <begin position="125"/>
        <end position="149"/>
    </location>
</feature>
<organism evidence="4 5">
    <name type="scientific">Amborella trichopoda</name>
    <dbReference type="NCBI Taxonomy" id="13333"/>
    <lineage>
        <taxon>Eukaryota</taxon>
        <taxon>Viridiplantae</taxon>
        <taxon>Streptophyta</taxon>
        <taxon>Embryophyta</taxon>
        <taxon>Tracheophyta</taxon>
        <taxon>Spermatophyta</taxon>
        <taxon>Magnoliopsida</taxon>
        <taxon>Amborellales</taxon>
        <taxon>Amborellaceae</taxon>
        <taxon>Amborella</taxon>
    </lineage>
</organism>
<dbReference type="PANTHER" id="PTHR46309">
    <property type="entry name" value="PHD FINGER PROTEIN 12"/>
    <property type="match status" value="1"/>
</dbReference>
<dbReference type="Pfam" id="PF16135">
    <property type="entry name" value="TDBD"/>
    <property type="match status" value="1"/>
</dbReference>
<protein>
    <recommendedName>
        <fullName evidence="3">Tify domain-containing protein</fullName>
    </recommendedName>
</protein>
<feature type="non-terminal residue" evidence="4">
    <location>
        <position position="1"/>
    </location>
</feature>
<dbReference type="Proteomes" id="UP000017836">
    <property type="component" value="Unassembled WGS sequence"/>
</dbReference>
<sequence>SVNRELDLSNSVSQPFSLRPLCTREASTREKQWQDHLARATDRQGDKTFMASCVSRKNKNQSVLFCVLHRLLGTQKKPVNVSFRYGKSTIRTVLSWMIDHNVILPREKLSYYVGGEDRCVKGEARVTRVGIKCNCYSEVYSITDFEVYVKTPSTQIFCGGWEITL</sequence>
<comment type="subcellular location">
    <subcellularLocation>
        <location evidence="1">Nucleus</location>
    </subcellularLocation>
</comment>
<proteinExistence type="predicted"/>
<name>W1NJL3_AMBTC</name>
<dbReference type="GO" id="GO:0005634">
    <property type="term" value="C:nucleus"/>
    <property type="evidence" value="ECO:0007669"/>
    <property type="project" value="UniProtKB-SubCell"/>
</dbReference>
<dbReference type="AlphaFoldDB" id="W1NJL3"/>
<evidence type="ECO:0000313" key="4">
    <source>
        <dbReference type="EMBL" id="ERM95365.1"/>
    </source>
</evidence>
<evidence type="ECO:0000313" key="5">
    <source>
        <dbReference type="Proteomes" id="UP000017836"/>
    </source>
</evidence>
<dbReference type="EMBL" id="KI397486">
    <property type="protein sequence ID" value="ERM95365.1"/>
    <property type="molecule type" value="Genomic_DNA"/>
</dbReference>
<accession>W1NJL3</accession>